<feature type="repeat" description="WD" evidence="8">
    <location>
        <begin position="190"/>
        <end position="224"/>
    </location>
</feature>
<feature type="region of interest" description="Disordered" evidence="9">
    <location>
        <begin position="1"/>
        <end position="29"/>
    </location>
</feature>
<dbReference type="PANTHER" id="PTHR19918">
    <property type="entry name" value="CELL DIVISION CYCLE 20 CDC20 FIZZY -RELATED"/>
    <property type="match status" value="1"/>
</dbReference>
<dbReference type="GO" id="GO:0031145">
    <property type="term" value="P:anaphase-promoting complex-dependent catabolic process"/>
    <property type="evidence" value="ECO:0007669"/>
    <property type="project" value="TreeGrafter"/>
</dbReference>
<feature type="repeat" description="WD" evidence="8">
    <location>
        <begin position="397"/>
        <end position="430"/>
    </location>
</feature>
<dbReference type="GO" id="GO:0010997">
    <property type="term" value="F:anaphase-promoting complex binding"/>
    <property type="evidence" value="ECO:0007669"/>
    <property type="project" value="InterPro"/>
</dbReference>
<reference evidence="11 12" key="1">
    <citation type="submission" date="2018-07" db="EMBL/GenBank/DDBJ databases">
        <title>The complete nuclear genome of the prasinophyte Chloropicon primus (CCMP1205).</title>
        <authorList>
            <person name="Pombert J.-F."/>
            <person name="Otis C."/>
            <person name="Turmel M."/>
            <person name="Lemieux C."/>
        </authorList>
    </citation>
    <scope>NUCLEOTIDE SEQUENCE [LARGE SCALE GENOMIC DNA]</scope>
    <source>
        <strain evidence="11 12">CCMP1205</strain>
    </source>
</reference>
<feature type="repeat" description="WD" evidence="8">
    <location>
        <begin position="266"/>
        <end position="299"/>
    </location>
</feature>
<dbReference type="AlphaFoldDB" id="A0A5B8MF59"/>
<accession>A0A5B8MF59</accession>
<dbReference type="OrthoDB" id="10263272at2759"/>
<comment type="similarity">
    <text evidence="1">Belongs to the WD repeat CDC20/Fizzy family.</text>
</comment>
<dbReference type="GO" id="GO:0051301">
    <property type="term" value="P:cell division"/>
    <property type="evidence" value="ECO:0007669"/>
    <property type="project" value="UniProtKB-KW"/>
</dbReference>
<organism evidence="11 12">
    <name type="scientific">Chloropicon primus</name>
    <dbReference type="NCBI Taxonomy" id="1764295"/>
    <lineage>
        <taxon>Eukaryota</taxon>
        <taxon>Viridiplantae</taxon>
        <taxon>Chlorophyta</taxon>
        <taxon>Chloropicophyceae</taxon>
        <taxon>Chloropicales</taxon>
        <taxon>Chloropicaceae</taxon>
        <taxon>Chloropicon</taxon>
    </lineage>
</organism>
<dbReference type="SUPFAM" id="SSF50978">
    <property type="entry name" value="WD40 repeat-like"/>
    <property type="match status" value="1"/>
</dbReference>
<protein>
    <submittedName>
        <fullName evidence="11">Anaphase promoting complex protein</fullName>
    </submittedName>
</protein>
<evidence type="ECO:0000256" key="9">
    <source>
        <dbReference type="SAM" id="MobiDB-lite"/>
    </source>
</evidence>
<dbReference type="Pfam" id="PF24807">
    <property type="entry name" value="WD40_CDC20-Fz"/>
    <property type="match status" value="1"/>
</dbReference>
<evidence type="ECO:0000313" key="12">
    <source>
        <dbReference type="Proteomes" id="UP000316726"/>
    </source>
</evidence>
<evidence type="ECO:0000256" key="7">
    <source>
        <dbReference type="ARBA" id="ARBA00023425"/>
    </source>
</evidence>
<dbReference type="SMART" id="SM00320">
    <property type="entry name" value="WD40"/>
    <property type="match status" value="7"/>
</dbReference>
<dbReference type="InterPro" id="IPR015943">
    <property type="entry name" value="WD40/YVTN_repeat-like_dom_sf"/>
</dbReference>
<comment type="function">
    <text evidence="7">Component of the anaphase promoting complex/cyclosome (APC/C), a cell cycle-regulated E3 ubiquitin-protein ligase complex that controls progression through mitosis and the G1 phase of the cell cycle.</text>
</comment>
<dbReference type="GO" id="GO:1905786">
    <property type="term" value="P:positive regulation of anaphase-promoting complex-dependent catabolic process"/>
    <property type="evidence" value="ECO:0007669"/>
    <property type="project" value="TreeGrafter"/>
</dbReference>
<dbReference type="CDD" id="cd00200">
    <property type="entry name" value="WD40"/>
    <property type="match status" value="1"/>
</dbReference>
<dbReference type="InterPro" id="IPR036322">
    <property type="entry name" value="WD40_repeat_dom_sf"/>
</dbReference>
<evidence type="ECO:0000259" key="10">
    <source>
        <dbReference type="Pfam" id="PF24807"/>
    </source>
</evidence>
<dbReference type="Gene3D" id="2.130.10.10">
    <property type="entry name" value="YVTN repeat-like/Quinoprotein amine dehydrogenase"/>
    <property type="match status" value="1"/>
</dbReference>
<keyword evidence="4" id="KW-0677">Repeat</keyword>
<keyword evidence="6" id="KW-0131">Cell cycle</keyword>
<dbReference type="InterPro" id="IPR019775">
    <property type="entry name" value="WD40_repeat_CS"/>
</dbReference>
<dbReference type="GO" id="GO:1990757">
    <property type="term" value="F:ubiquitin ligase activator activity"/>
    <property type="evidence" value="ECO:0007669"/>
    <property type="project" value="TreeGrafter"/>
</dbReference>
<gene>
    <name evidence="11" type="ORF">A3770_02p15870</name>
</gene>
<dbReference type="Proteomes" id="UP000316726">
    <property type="component" value="Chromosome 2"/>
</dbReference>
<proteinExistence type="inferred from homology"/>
<dbReference type="PROSITE" id="PS50294">
    <property type="entry name" value="WD_REPEATS_REGION"/>
    <property type="match status" value="2"/>
</dbReference>
<evidence type="ECO:0000256" key="4">
    <source>
        <dbReference type="ARBA" id="ARBA00022737"/>
    </source>
</evidence>
<dbReference type="PROSITE" id="PS00678">
    <property type="entry name" value="WD_REPEATS_1"/>
    <property type="match status" value="1"/>
</dbReference>
<keyword evidence="2 8" id="KW-0853">WD repeat</keyword>
<dbReference type="STRING" id="1764295.A0A5B8MF59"/>
<sequence>MTVTGTAGDRGCTSYAGTTPSKSNRGEMDRFIPNRSAVDLDLAHFSLVKENDVNKANQQQDNALVSPSKEEYKRRLAEGLLENGTKSSRILAFKTKAPAPSEGYDNVMRSLYTANSGPRIPRKQHRAIPQAPERILDAPELLDDYYLNLIDWSANNVLAVALSNSVYLWNASTGDIQQLMQTGDDANDYIASVQWSADGKHIAVGTASANVQIWDASRLKQLRNLRGHSARVGALAWNSHLLTSGGRDNVIMNHDVRIRDHVQSRLRGHEQEICGLKWSPSGNQLASGGNDNMLHVWDIHNTSGYLHRMDAHQAAVKALAWCPFHSSLLASGGGTADRCIKFWNTHTGACLNSIDTGSQVCSLVWNKHEREILSSHGFSQNQLCLWKYPSMTKIAELTGHTSRVLHLATSPDGCTVVSAAADETLRFWKVFEDTNPAAAAKAKGVQSGILNSINIR</sequence>
<evidence type="ECO:0000313" key="11">
    <source>
        <dbReference type="EMBL" id="QDZ19069.1"/>
    </source>
</evidence>
<dbReference type="InterPro" id="IPR033010">
    <property type="entry name" value="Cdc20/Fizzy"/>
</dbReference>
<keyword evidence="5" id="KW-0498">Mitosis</keyword>
<dbReference type="EMBL" id="CP031035">
    <property type="protein sequence ID" value="QDZ19069.1"/>
    <property type="molecule type" value="Genomic_DNA"/>
</dbReference>
<evidence type="ECO:0000256" key="5">
    <source>
        <dbReference type="ARBA" id="ARBA00022776"/>
    </source>
</evidence>
<dbReference type="GO" id="GO:0005680">
    <property type="term" value="C:anaphase-promoting complex"/>
    <property type="evidence" value="ECO:0007669"/>
    <property type="project" value="TreeGrafter"/>
</dbReference>
<feature type="domain" description="CDC20/Fizzy WD40" evidence="10">
    <location>
        <begin position="136"/>
        <end position="428"/>
    </location>
</feature>
<name>A0A5B8MF59_9CHLO</name>
<evidence type="ECO:0000256" key="1">
    <source>
        <dbReference type="ARBA" id="ARBA00006445"/>
    </source>
</evidence>
<dbReference type="PANTHER" id="PTHR19918:SF8">
    <property type="entry name" value="FI02843P"/>
    <property type="match status" value="1"/>
</dbReference>
<keyword evidence="12" id="KW-1185">Reference proteome</keyword>
<dbReference type="InterPro" id="IPR001680">
    <property type="entry name" value="WD40_rpt"/>
</dbReference>
<evidence type="ECO:0000256" key="6">
    <source>
        <dbReference type="ARBA" id="ARBA00023306"/>
    </source>
</evidence>
<keyword evidence="3" id="KW-0132">Cell division</keyword>
<evidence type="ECO:0000256" key="2">
    <source>
        <dbReference type="ARBA" id="ARBA00022574"/>
    </source>
</evidence>
<evidence type="ECO:0000256" key="8">
    <source>
        <dbReference type="PROSITE-ProRule" id="PRU00221"/>
    </source>
</evidence>
<dbReference type="PROSITE" id="PS50082">
    <property type="entry name" value="WD_REPEATS_2"/>
    <property type="match status" value="3"/>
</dbReference>
<dbReference type="InterPro" id="IPR056150">
    <property type="entry name" value="WD40_CDC20-Fz"/>
</dbReference>
<evidence type="ECO:0000256" key="3">
    <source>
        <dbReference type="ARBA" id="ARBA00022618"/>
    </source>
</evidence>